<dbReference type="Pfam" id="PF00083">
    <property type="entry name" value="Sugar_tr"/>
    <property type="match status" value="1"/>
</dbReference>
<feature type="transmembrane region" description="Helical" evidence="9">
    <location>
        <begin position="306"/>
        <end position="328"/>
    </location>
</feature>
<feature type="transmembrane region" description="Helical" evidence="9">
    <location>
        <begin position="42"/>
        <end position="58"/>
    </location>
</feature>
<evidence type="ECO:0000256" key="8">
    <source>
        <dbReference type="SAM" id="MobiDB-lite"/>
    </source>
</evidence>
<protein>
    <recommendedName>
        <fullName evidence="10">Major facilitator superfamily (MFS) profile domain-containing protein</fullName>
    </recommendedName>
</protein>
<feature type="transmembrane region" description="Helical" evidence="9">
    <location>
        <begin position="121"/>
        <end position="140"/>
    </location>
</feature>
<dbReference type="PROSITE" id="PS00217">
    <property type="entry name" value="SUGAR_TRANSPORT_2"/>
    <property type="match status" value="1"/>
</dbReference>
<evidence type="ECO:0000256" key="7">
    <source>
        <dbReference type="RuleBase" id="RU003346"/>
    </source>
</evidence>
<dbReference type="CDD" id="cd17356">
    <property type="entry name" value="MFS_HXT"/>
    <property type="match status" value="1"/>
</dbReference>
<evidence type="ECO:0000256" key="1">
    <source>
        <dbReference type="ARBA" id="ARBA00004141"/>
    </source>
</evidence>
<dbReference type="PROSITE" id="PS50850">
    <property type="entry name" value="MFS"/>
    <property type="match status" value="1"/>
</dbReference>
<dbReference type="InterPro" id="IPR005828">
    <property type="entry name" value="MFS_sugar_transport-like"/>
</dbReference>
<dbReference type="OrthoDB" id="2241241at2759"/>
<name>A0A9P9FSW3_9HYPO</name>
<evidence type="ECO:0000256" key="6">
    <source>
        <dbReference type="ARBA" id="ARBA00023136"/>
    </source>
</evidence>
<feature type="compositionally biased region" description="Basic and acidic residues" evidence="8">
    <location>
        <begin position="546"/>
        <end position="578"/>
    </location>
</feature>
<evidence type="ECO:0000256" key="2">
    <source>
        <dbReference type="ARBA" id="ARBA00010992"/>
    </source>
</evidence>
<sequence>MAPKFLTISFDEHNPNSEKGTHARRSLTDLDYSPLPRITGRSFVLATFVSMGGILFGYDTGQISGFLEMPDFLDRFAQTNSQGERAFSTVRSGLIVGLLSIGTLIGALVSAPIADRIGRKYSISFWNLIIAIGFIIQISSDRDWVQIMMGRWVAGLGVGALSLLVPMFQAESAPPWIRGAMVCTYQLFITIGIFLAACFNYGTVTHHPNSSASWRIIVGLGWVFTLVLGIGILFFPDTPRYDYRNGHIDRARDTLCKIYGAPPNHWAIHTQMEEIGSKLRAEKQIKGNPISEFIDMFHAPRMAYRIFIGVSLQMFQQLTGANYFFYYGTTIFRAVEIDSYITQIILNTINFVVTFIGLYIVEHYGRRKSLITGSIWMFICFLIFASVGHFSLDRTTPENTRSAGIAMIVMACLFILGFATTWGPMIWTIMAEIFPSRYRAKGMALSTASNWLWNFLLAFFTPFITKDIDFRYGYVFAGCNVLGGLLVYFFVIEGQGRTLEEIDTMYLEKVNPLKSAKWVPPLPEDMARIRREAGTDLETGAPVSSDEERLHGNSASEHDETAGRRKEEDPGITHKEGA</sequence>
<keyword evidence="4 9" id="KW-0812">Transmembrane</keyword>
<dbReference type="SUPFAM" id="SSF103473">
    <property type="entry name" value="MFS general substrate transporter"/>
    <property type="match status" value="1"/>
</dbReference>
<proteinExistence type="inferred from homology"/>
<feature type="transmembrane region" description="Helical" evidence="9">
    <location>
        <begin position="182"/>
        <end position="202"/>
    </location>
</feature>
<gene>
    <name evidence="11" type="ORF">EDB81DRAFT_752043</name>
</gene>
<evidence type="ECO:0000256" key="5">
    <source>
        <dbReference type="ARBA" id="ARBA00022989"/>
    </source>
</evidence>
<organism evidence="11 12">
    <name type="scientific">Dactylonectria macrodidyma</name>
    <dbReference type="NCBI Taxonomy" id="307937"/>
    <lineage>
        <taxon>Eukaryota</taxon>
        <taxon>Fungi</taxon>
        <taxon>Dikarya</taxon>
        <taxon>Ascomycota</taxon>
        <taxon>Pezizomycotina</taxon>
        <taxon>Sordariomycetes</taxon>
        <taxon>Hypocreomycetidae</taxon>
        <taxon>Hypocreales</taxon>
        <taxon>Nectriaceae</taxon>
        <taxon>Dactylonectria</taxon>
    </lineage>
</organism>
<feature type="region of interest" description="Disordered" evidence="8">
    <location>
        <begin position="529"/>
        <end position="578"/>
    </location>
</feature>
<dbReference type="Proteomes" id="UP000738349">
    <property type="component" value="Unassembled WGS sequence"/>
</dbReference>
<comment type="similarity">
    <text evidence="2 7">Belongs to the major facilitator superfamily. Sugar transporter (TC 2.A.1.1) family.</text>
</comment>
<keyword evidence="3 7" id="KW-0813">Transport</keyword>
<feature type="transmembrane region" description="Helical" evidence="9">
    <location>
        <begin position="404"/>
        <end position="430"/>
    </location>
</feature>
<evidence type="ECO:0000256" key="4">
    <source>
        <dbReference type="ARBA" id="ARBA00022692"/>
    </source>
</evidence>
<dbReference type="InterPro" id="IPR020846">
    <property type="entry name" value="MFS_dom"/>
</dbReference>
<evidence type="ECO:0000313" key="12">
    <source>
        <dbReference type="Proteomes" id="UP000738349"/>
    </source>
</evidence>
<dbReference type="EMBL" id="JAGMUV010000001">
    <property type="protein sequence ID" value="KAH7176724.1"/>
    <property type="molecule type" value="Genomic_DNA"/>
</dbReference>
<dbReference type="Gene3D" id="1.20.1250.20">
    <property type="entry name" value="MFS general substrate transporter like domains"/>
    <property type="match status" value="1"/>
</dbReference>
<dbReference type="PANTHER" id="PTHR48022:SF91">
    <property type="entry name" value="MAJOR FACILITATOR SUPERFAMILY (MFS) PROFILE DOMAIN-CONTAINING PROTEIN-RELATED"/>
    <property type="match status" value="1"/>
</dbReference>
<keyword evidence="6 9" id="KW-0472">Membrane</keyword>
<feature type="transmembrane region" description="Helical" evidence="9">
    <location>
        <begin position="214"/>
        <end position="235"/>
    </location>
</feature>
<feature type="transmembrane region" description="Helical" evidence="9">
    <location>
        <begin position="373"/>
        <end position="392"/>
    </location>
</feature>
<dbReference type="FunFam" id="1.20.1250.20:FF:000044">
    <property type="entry name" value="Hexose transporter Hxt3p"/>
    <property type="match status" value="1"/>
</dbReference>
<dbReference type="AlphaFoldDB" id="A0A9P9FSW3"/>
<feature type="transmembrane region" description="Helical" evidence="9">
    <location>
        <begin position="442"/>
        <end position="460"/>
    </location>
</feature>
<dbReference type="GO" id="GO:0016020">
    <property type="term" value="C:membrane"/>
    <property type="evidence" value="ECO:0007669"/>
    <property type="project" value="UniProtKB-SubCell"/>
</dbReference>
<dbReference type="InterPro" id="IPR050360">
    <property type="entry name" value="MFS_Sugar_Transporters"/>
</dbReference>
<feature type="transmembrane region" description="Helical" evidence="9">
    <location>
        <begin position="340"/>
        <end position="361"/>
    </location>
</feature>
<dbReference type="GO" id="GO:0005351">
    <property type="term" value="F:carbohydrate:proton symporter activity"/>
    <property type="evidence" value="ECO:0007669"/>
    <property type="project" value="TreeGrafter"/>
</dbReference>
<evidence type="ECO:0000256" key="9">
    <source>
        <dbReference type="SAM" id="Phobius"/>
    </source>
</evidence>
<dbReference type="InterPro" id="IPR003663">
    <property type="entry name" value="Sugar/inositol_transpt"/>
</dbReference>
<keyword evidence="5 9" id="KW-1133">Transmembrane helix</keyword>
<accession>A0A9P9FSW3</accession>
<reference evidence="11" key="1">
    <citation type="journal article" date="2021" name="Nat. Commun.">
        <title>Genetic determinants of endophytism in the Arabidopsis root mycobiome.</title>
        <authorList>
            <person name="Mesny F."/>
            <person name="Miyauchi S."/>
            <person name="Thiergart T."/>
            <person name="Pickel B."/>
            <person name="Atanasova L."/>
            <person name="Karlsson M."/>
            <person name="Huettel B."/>
            <person name="Barry K.W."/>
            <person name="Haridas S."/>
            <person name="Chen C."/>
            <person name="Bauer D."/>
            <person name="Andreopoulos W."/>
            <person name="Pangilinan J."/>
            <person name="LaButti K."/>
            <person name="Riley R."/>
            <person name="Lipzen A."/>
            <person name="Clum A."/>
            <person name="Drula E."/>
            <person name="Henrissat B."/>
            <person name="Kohler A."/>
            <person name="Grigoriev I.V."/>
            <person name="Martin F.M."/>
            <person name="Hacquard S."/>
        </authorList>
    </citation>
    <scope>NUCLEOTIDE SEQUENCE</scope>
    <source>
        <strain evidence="11">MPI-CAGE-AT-0147</strain>
    </source>
</reference>
<comment type="subcellular location">
    <subcellularLocation>
        <location evidence="1">Membrane</location>
        <topology evidence="1">Multi-pass membrane protein</topology>
    </subcellularLocation>
</comment>
<comment type="caution">
    <text evidence="11">The sequence shown here is derived from an EMBL/GenBank/DDBJ whole genome shotgun (WGS) entry which is preliminary data.</text>
</comment>
<evidence type="ECO:0000256" key="3">
    <source>
        <dbReference type="ARBA" id="ARBA00022448"/>
    </source>
</evidence>
<feature type="transmembrane region" description="Helical" evidence="9">
    <location>
        <begin position="94"/>
        <end position="114"/>
    </location>
</feature>
<dbReference type="PRINTS" id="PR00171">
    <property type="entry name" value="SUGRTRNSPORT"/>
</dbReference>
<evidence type="ECO:0000313" key="11">
    <source>
        <dbReference type="EMBL" id="KAH7176724.1"/>
    </source>
</evidence>
<feature type="transmembrane region" description="Helical" evidence="9">
    <location>
        <begin position="152"/>
        <end position="170"/>
    </location>
</feature>
<keyword evidence="12" id="KW-1185">Reference proteome</keyword>
<dbReference type="PROSITE" id="PS00216">
    <property type="entry name" value="SUGAR_TRANSPORT_1"/>
    <property type="match status" value="1"/>
</dbReference>
<dbReference type="PANTHER" id="PTHR48022">
    <property type="entry name" value="PLASTIDIC GLUCOSE TRANSPORTER 4"/>
    <property type="match status" value="1"/>
</dbReference>
<feature type="transmembrane region" description="Helical" evidence="9">
    <location>
        <begin position="472"/>
        <end position="491"/>
    </location>
</feature>
<dbReference type="InterPro" id="IPR036259">
    <property type="entry name" value="MFS_trans_sf"/>
</dbReference>
<evidence type="ECO:0000259" key="10">
    <source>
        <dbReference type="PROSITE" id="PS50850"/>
    </source>
</evidence>
<dbReference type="NCBIfam" id="TIGR00879">
    <property type="entry name" value="SP"/>
    <property type="match status" value="1"/>
</dbReference>
<feature type="domain" description="Major facilitator superfamily (MFS) profile" evidence="10">
    <location>
        <begin position="45"/>
        <end position="495"/>
    </location>
</feature>
<dbReference type="InterPro" id="IPR005829">
    <property type="entry name" value="Sugar_transporter_CS"/>
</dbReference>